<dbReference type="Pfam" id="PF01636">
    <property type="entry name" value="APH"/>
    <property type="match status" value="1"/>
</dbReference>
<dbReference type="InterPro" id="IPR002575">
    <property type="entry name" value="Aminoglycoside_PTrfase"/>
</dbReference>
<keyword evidence="3" id="KW-1185">Reference proteome</keyword>
<dbReference type="EMBL" id="JBHMBW010000014">
    <property type="protein sequence ID" value="MFB9624917.1"/>
    <property type="molecule type" value="Genomic_DNA"/>
</dbReference>
<reference evidence="2 3" key="1">
    <citation type="submission" date="2024-09" db="EMBL/GenBank/DDBJ databases">
        <authorList>
            <person name="Sun Q."/>
            <person name="Mori K."/>
        </authorList>
    </citation>
    <scope>NUCLEOTIDE SEQUENCE [LARGE SCALE GENOMIC DNA]</scope>
    <source>
        <strain evidence="2 3">JCM 3143</strain>
    </source>
</reference>
<proteinExistence type="predicted"/>
<dbReference type="InterPro" id="IPR011009">
    <property type="entry name" value="Kinase-like_dom_sf"/>
</dbReference>
<sequence length="243" mass="26981">MSETHLPGGFVNAVVRVGDTVRRTPGPRAAYVHELLRLFERAGWAGAPRFLGLDEHGREVLSFVDGHVAWEEAQPDGVASDESLARVAELVREFHDLTAGTPPAGDEEVVCHNDLSPRNTVYRGEELRPVAFIDWDIAGPGRRIHDVAHVCWQYAGLGPAVEDPADAARRVRLICDAYGRRGRDEVVETILWWQDRCWRGIAADAAAGMAYAVRLREGGAVAHVRACHDWVAERRPMLERALR</sequence>
<dbReference type="RefSeq" id="WP_344986147.1">
    <property type="nucleotide sequence ID" value="NZ_BAAAXV010000001.1"/>
</dbReference>
<comment type="caution">
    <text evidence="2">The sequence shown here is derived from an EMBL/GenBank/DDBJ whole genome shotgun (WGS) entry which is preliminary data.</text>
</comment>
<feature type="domain" description="Aminoglycoside phosphotransferase" evidence="1">
    <location>
        <begin position="102"/>
        <end position="161"/>
    </location>
</feature>
<dbReference type="Gene3D" id="3.90.1200.10">
    <property type="match status" value="1"/>
</dbReference>
<evidence type="ECO:0000313" key="2">
    <source>
        <dbReference type="EMBL" id="MFB9624917.1"/>
    </source>
</evidence>
<evidence type="ECO:0000259" key="1">
    <source>
        <dbReference type="Pfam" id="PF01636"/>
    </source>
</evidence>
<name>A0ABV5RZU9_9ACTN</name>
<gene>
    <name evidence="2" type="ORF">ACFFSA_17655</name>
</gene>
<protein>
    <submittedName>
        <fullName evidence="2">Phosphotransferase</fullName>
    </submittedName>
</protein>
<dbReference type="SUPFAM" id="SSF56112">
    <property type="entry name" value="Protein kinase-like (PK-like)"/>
    <property type="match status" value="1"/>
</dbReference>
<organism evidence="2 3">
    <name type="scientific">Nonomuraea helvata</name>
    <dbReference type="NCBI Taxonomy" id="37484"/>
    <lineage>
        <taxon>Bacteria</taxon>
        <taxon>Bacillati</taxon>
        <taxon>Actinomycetota</taxon>
        <taxon>Actinomycetes</taxon>
        <taxon>Streptosporangiales</taxon>
        <taxon>Streptosporangiaceae</taxon>
        <taxon>Nonomuraea</taxon>
    </lineage>
</organism>
<evidence type="ECO:0000313" key="3">
    <source>
        <dbReference type="Proteomes" id="UP001589532"/>
    </source>
</evidence>
<accession>A0ABV5RZU9</accession>
<dbReference type="Proteomes" id="UP001589532">
    <property type="component" value="Unassembled WGS sequence"/>
</dbReference>